<dbReference type="Proteomes" id="UP001153076">
    <property type="component" value="Unassembled WGS sequence"/>
</dbReference>
<comment type="caution">
    <text evidence="2">The sequence shown here is derived from an EMBL/GenBank/DDBJ whole genome shotgun (WGS) entry which is preliminary data.</text>
</comment>
<organism evidence="2 3">
    <name type="scientific">Carnegiea gigantea</name>
    <dbReference type="NCBI Taxonomy" id="171969"/>
    <lineage>
        <taxon>Eukaryota</taxon>
        <taxon>Viridiplantae</taxon>
        <taxon>Streptophyta</taxon>
        <taxon>Embryophyta</taxon>
        <taxon>Tracheophyta</taxon>
        <taxon>Spermatophyta</taxon>
        <taxon>Magnoliopsida</taxon>
        <taxon>eudicotyledons</taxon>
        <taxon>Gunneridae</taxon>
        <taxon>Pentapetalae</taxon>
        <taxon>Caryophyllales</taxon>
        <taxon>Cactineae</taxon>
        <taxon>Cactaceae</taxon>
        <taxon>Cactoideae</taxon>
        <taxon>Echinocereeae</taxon>
        <taxon>Carnegiea</taxon>
    </lineage>
</organism>
<gene>
    <name evidence="2" type="ORF">Cgig2_015808</name>
</gene>
<reference evidence="2" key="1">
    <citation type="submission" date="2022-04" db="EMBL/GenBank/DDBJ databases">
        <title>Carnegiea gigantea Genome sequencing and assembly v2.</title>
        <authorList>
            <person name="Copetti D."/>
            <person name="Sanderson M.J."/>
            <person name="Burquez A."/>
            <person name="Wojciechowski M.F."/>
        </authorList>
    </citation>
    <scope>NUCLEOTIDE SEQUENCE</scope>
    <source>
        <strain evidence="2">SGP5-SGP5p</strain>
        <tissue evidence="2">Aerial part</tissue>
    </source>
</reference>
<evidence type="ECO:0000313" key="3">
    <source>
        <dbReference type="Proteomes" id="UP001153076"/>
    </source>
</evidence>
<feature type="region of interest" description="Disordered" evidence="1">
    <location>
        <begin position="189"/>
        <end position="221"/>
    </location>
</feature>
<feature type="compositionally biased region" description="Basic residues" evidence="1">
    <location>
        <begin position="204"/>
        <end position="221"/>
    </location>
</feature>
<sequence>MIAQICDELLSLDNSTSNLLSFERVRMCILTDSMPSIVEEIIIEEGQGSHIVSILEDGCLGTPLIYSTKVNAMKGKVVFRDKFGNHGDSVVQGIDNQRQTQFSSSEHVVSQQPEMEISGENTNGRVWTASCNFLETREDALAINATSSPAPNHKSKEPAIPETPILPDLLLAIGPNIVPYLNSLAPVTSKEPSLGLGHSSFKEHSKKKKGKKRLKQGKNIRRGSLARKRKIDFSKAIREYQLSKTPNKFSQKDIEMAKEVDLAVEVEQPSIKPEELESEKPTSNSISAEELIEFSKKLGVAFIGNGVVVKKKLSEMLKSRD</sequence>
<name>A0A9Q1KIG4_9CARY</name>
<dbReference type="AlphaFoldDB" id="A0A9Q1KIG4"/>
<protein>
    <submittedName>
        <fullName evidence="2">Uncharacterized protein</fullName>
    </submittedName>
</protein>
<keyword evidence="3" id="KW-1185">Reference proteome</keyword>
<dbReference type="EMBL" id="JAKOGI010000121">
    <property type="protein sequence ID" value="KAJ8443327.1"/>
    <property type="molecule type" value="Genomic_DNA"/>
</dbReference>
<proteinExistence type="predicted"/>
<accession>A0A9Q1KIG4</accession>
<evidence type="ECO:0000256" key="1">
    <source>
        <dbReference type="SAM" id="MobiDB-lite"/>
    </source>
</evidence>
<evidence type="ECO:0000313" key="2">
    <source>
        <dbReference type="EMBL" id="KAJ8443327.1"/>
    </source>
</evidence>